<proteinExistence type="predicted"/>
<protein>
    <submittedName>
        <fullName evidence="1">42924_t:CDS:1</fullName>
    </submittedName>
</protein>
<dbReference type="Proteomes" id="UP000789901">
    <property type="component" value="Unassembled WGS sequence"/>
</dbReference>
<evidence type="ECO:0000313" key="2">
    <source>
        <dbReference type="Proteomes" id="UP000789901"/>
    </source>
</evidence>
<keyword evidence="2" id="KW-1185">Reference proteome</keyword>
<name>A0ABN7VDQ3_GIGMA</name>
<dbReference type="EMBL" id="CAJVQB010012279">
    <property type="protein sequence ID" value="CAG8754280.1"/>
    <property type="molecule type" value="Genomic_DNA"/>
</dbReference>
<accession>A0ABN7VDQ3</accession>
<reference evidence="1 2" key="1">
    <citation type="submission" date="2021-06" db="EMBL/GenBank/DDBJ databases">
        <authorList>
            <person name="Kallberg Y."/>
            <person name="Tangrot J."/>
            <person name="Rosling A."/>
        </authorList>
    </citation>
    <scope>NUCLEOTIDE SEQUENCE [LARGE SCALE GENOMIC DNA]</scope>
    <source>
        <strain evidence="1 2">120-4 pot B 10/14</strain>
    </source>
</reference>
<evidence type="ECO:0000313" key="1">
    <source>
        <dbReference type="EMBL" id="CAG8754280.1"/>
    </source>
</evidence>
<comment type="caution">
    <text evidence="1">The sequence shown here is derived from an EMBL/GenBank/DDBJ whole genome shotgun (WGS) entry which is preliminary data.</text>
</comment>
<sequence length="68" mass="7974">MKPFYIGGNAIAIVNLLWEYEKKQACKSTKAWIELRQKLFDMVSWMEYKDCGLKGTEQIDGNKINEKE</sequence>
<gene>
    <name evidence="1" type="ORF">GMARGA_LOCUS16745</name>
</gene>
<organism evidence="1 2">
    <name type="scientific">Gigaspora margarita</name>
    <dbReference type="NCBI Taxonomy" id="4874"/>
    <lineage>
        <taxon>Eukaryota</taxon>
        <taxon>Fungi</taxon>
        <taxon>Fungi incertae sedis</taxon>
        <taxon>Mucoromycota</taxon>
        <taxon>Glomeromycotina</taxon>
        <taxon>Glomeromycetes</taxon>
        <taxon>Diversisporales</taxon>
        <taxon>Gigasporaceae</taxon>
        <taxon>Gigaspora</taxon>
    </lineage>
</organism>
<feature type="non-terminal residue" evidence="1">
    <location>
        <position position="68"/>
    </location>
</feature>